<feature type="transmembrane region" description="Helical" evidence="5">
    <location>
        <begin position="316"/>
        <end position="336"/>
    </location>
</feature>
<dbReference type="GO" id="GO:0005744">
    <property type="term" value="C:TIM23 mitochondrial import inner membrane translocase complex"/>
    <property type="evidence" value="ECO:0007669"/>
    <property type="project" value="InterPro"/>
</dbReference>
<dbReference type="AlphaFoldDB" id="A0A9P1N2H0"/>
<dbReference type="Pfam" id="PF08294">
    <property type="entry name" value="TIM21"/>
    <property type="match status" value="1"/>
</dbReference>
<dbReference type="Gene3D" id="1.20.1250.20">
    <property type="entry name" value="MFS general substrate transporter like domains"/>
    <property type="match status" value="1"/>
</dbReference>
<dbReference type="Gene3D" id="3.10.450.320">
    <property type="entry name" value="Mitochondrial import inner membrane translocase subunit Tim21"/>
    <property type="match status" value="1"/>
</dbReference>
<dbReference type="PANTHER" id="PTHR23510:SF28">
    <property type="entry name" value="MAJOR FACILITATOR SUPERFAMILY (MFS) PROFILE DOMAIN-CONTAINING PROTEIN"/>
    <property type="match status" value="1"/>
</dbReference>
<feature type="transmembrane region" description="Helical" evidence="5">
    <location>
        <begin position="281"/>
        <end position="304"/>
    </location>
</feature>
<dbReference type="InterPro" id="IPR013261">
    <property type="entry name" value="Tim21"/>
</dbReference>
<organism evidence="6 7">
    <name type="scientific">Caenorhabditis angaria</name>
    <dbReference type="NCBI Taxonomy" id="860376"/>
    <lineage>
        <taxon>Eukaryota</taxon>
        <taxon>Metazoa</taxon>
        <taxon>Ecdysozoa</taxon>
        <taxon>Nematoda</taxon>
        <taxon>Chromadorea</taxon>
        <taxon>Rhabditida</taxon>
        <taxon>Rhabditina</taxon>
        <taxon>Rhabditomorpha</taxon>
        <taxon>Rhabditoidea</taxon>
        <taxon>Rhabditidae</taxon>
        <taxon>Peloderinae</taxon>
        <taxon>Caenorhabditis</taxon>
    </lineage>
</organism>
<comment type="subcellular location">
    <subcellularLocation>
        <location evidence="1">Membrane</location>
        <topology evidence="1">Multi-pass membrane protein</topology>
    </subcellularLocation>
</comment>
<feature type="transmembrane region" description="Helical" evidence="5">
    <location>
        <begin position="59"/>
        <end position="81"/>
    </location>
</feature>
<comment type="caution">
    <text evidence="6">The sequence shown here is derived from an EMBL/GenBank/DDBJ whole genome shotgun (WGS) entry which is preliminary data.</text>
</comment>
<evidence type="ECO:0008006" key="8">
    <source>
        <dbReference type="Google" id="ProtNLM"/>
    </source>
</evidence>
<dbReference type="GO" id="GO:0022857">
    <property type="term" value="F:transmembrane transporter activity"/>
    <property type="evidence" value="ECO:0007669"/>
    <property type="project" value="InterPro"/>
</dbReference>
<dbReference type="Proteomes" id="UP001152747">
    <property type="component" value="Unassembled WGS sequence"/>
</dbReference>
<accession>A0A9P1N2H0</accession>
<proteinExistence type="predicted"/>
<dbReference type="GO" id="GO:0030150">
    <property type="term" value="P:protein import into mitochondrial matrix"/>
    <property type="evidence" value="ECO:0007669"/>
    <property type="project" value="InterPro"/>
</dbReference>
<dbReference type="SUPFAM" id="SSF103473">
    <property type="entry name" value="MFS general substrate transporter"/>
    <property type="match status" value="1"/>
</dbReference>
<dbReference type="Pfam" id="PF07690">
    <property type="entry name" value="MFS_1"/>
    <property type="match status" value="1"/>
</dbReference>
<dbReference type="OrthoDB" id="436405at2759"/>
<feature type="transmembrane region" description="Helical" evidence="5">
    <location>
        <begin position="241"/>
        <end position="261"/>
    </location>
</feature>
<feature type="transmembrane region" description="Helical" evidence="5">
    <location>
        <begin position="409"/>
        <end position="431"/>
    </location>
</feature>
<protein>
    <recommendedName>
        <fullName evidence="8">Major facilitator superfamily (MFS) profile domain-containing protein</fullName>
    </recommendedName>
</protein>
<feature type="transmembrane region" description="Helical" evidence="5">
    <location>
        <begin position="118"/>
        <end position="141"/>
    </location>
</feature>
<feature type="transmembrane region" description="Helical" evidence="5">
    <location>
        <begin position="370"/>
        <end position="388"/>
    </location>
</feature>
<dbReference type="InterPro" id="IPR011701">
    <property type="entry name" value="MFS"/>
</dbReference>
<evidence type="ECO:0000313" key="7">
    <source>
        <dbReference type="Proteomes" id="UP001152747"/>
    </source>
</evidence>
<dbReference type="FunFam" id="3.10.450.320:FF:000003">
    <property type="entry name" value="Protein CBG23912"/>
    <property type="match status" value="1"/>
</dbReference>
<evidence type="ECO:0000256" key="5">
    <source>
        <dbReference type="SAM" id="Phobius"/>
    </source>
</evidence>
<dbReference type="GO" id="GO:0005765">
    <property type="term" value="C:lysosomal membrane"/>
    <property type="evidence" value="ECO:0007669"/>
    <property type="project" value="TreeGrafter"/>
</dbReference>
<sequence length="634" mass="71049">MSKKISPEHQKSLSERVTEWRAMWISISMQFVMGIQMSVYYMSMWPYLSGLDKTATMDFLGWVVAACNIGCTISNPIYGYWNQKTMSCKQPVVCGLIIASIGQACYGAINLIHTNGKWYMIGARIITGLGTGSLSALRSYAAMASVPKDRMKAVSYGTAGFVCGISFGPVISAAFTPLGESGVHILGIFINMYTGAAYLMCLICICAAIVMIIFFKEDYAGIVDEKLHEKDAMYIVPKYDLLPALVCIYLYMIVSMLATNIEVMATPLTTVLYDWKDSQAILYNGIIESITCLVSVGINFTIGSTRIGKMDKRKQILFGIIIFTLYHIVNYPWWFYSGPLDFLPPGANTTQIGGCLPEYTWCSTTTRVPLPVYLFAFIIFFGVAFPFVESPSAALYSEILGPRNQGLMQGMLSFGASVTPFVASILITFLFQHSGYRYVILFKETLEISPQLAEFFKKDPKSLDKPKEEHALQKSILEEVLIHEKRKPTTFGGKVAEKASNTFLYTAVVAGVGLIGAFVYVLAGEFFREDSPQTIFNRALDIVREDGRCQDIFGPTIAGFGEETARGRRRHVAHHKYEKDGRQRIRVLFHVKGDRGEGIAQAEMERRDGDWEWRFLYVENKQRPKTTHVLIDNR</sequence>
<dbReference type="PANTHER" id="PTHR23510">
    <property type="entry name" value="INNER MEMBRANE TRANSPORT PROTEIN YAJR"/>
    <property type="match status" value="1"/>
</dbReference>
<gene>
    <name evidence="6" type="ORF">CAMP_LOCUS11235</name>
</gene>
<feature type="transmembrane region" description="Helical" evidence="5">
    <location>
        <begin position="153"/>
        <end position="175"/>
    </location>
</feature>
<dbReference type="EMBL" id="CANHGI010000004">
    <property type="protein sequence ID" value="CAI5448598.1"/>
    <property type="molecule type" value="Genomic_DNA"/>
</dbReference>
<keyword evidence="2 5" id="KW-0812">Transmembrane</keyword>
<evidence type="ECO:0000313" key="6">
    <source>
        <dbReference type="EMBL" id="CAI5448598.1"/>
    </source>
</evidence>
<dbReference type="InterPro" id="IPR051068">
    <property type="entry name" value="MFS_Domain-Containing_Protein"/>
</dbReference>
<reference evidence="6" key="1">
    <citation type="submission" date="2022-11" db="EMBL/GenBank/DDBJ databases">
        <authorList>
            <person name="Kikuchi T."/>
        </authorList>
    </citation>
    <scope>NUCLEOTIDE SEQUENCE</scope>
    <source>
        <strain evidence="6">PS1010</strain>
    </source>
</reference>
<evidence type="ECO:0000256" key="4">
    <source>
        <dbReference type="ARBA" id="ARBA00023136"/>
    </source>
</evidence>
<keyword evidence="3 5" id="KW-1133">Transmembrane helix</keyword>
<dbReference type="CDD" id="cd17326">
    <property type="entry name" value="MFS_MFSD8"/>
    <property type="match status" value="1"/>
</dbReference>
<name>A0A9P1N2H0_9PELO</name>
<evidence type="ECO:0000256" key="2">
    <source>
        <dbReference type="ARBA" id="ARBA00022692"/>
    </source>
</evidence>
<dbReference type="InterPro" id="IPR038552">
    <property type="entry name" value="Tim21_IMS_sf"/>
</dbReference>
<keyword evidence="7" id="KW-1185">Reference proteome</keyword>
<feature type="transmembrane region" description="Helical" evidence="5">
    <location>
        <begin position="195"/>
        <end position="215"/>
    </location>
</feature>
<feature type="transmembrane region" description="Helical" evidence="5">
    <location>
        <begin position="503"/>
        <end position="523"/>
    </location>
</feature>
<evidence type="ECO:0000256" key="3">
    <source>
        <dbReference type="ARBA" id="ARBA00022989"/>
    </source>
</evidence>
<keyword evidence="4 5" id="KW-0472">Membrane</keyword>
<dbReference type="InterPro" id="IPR036259">
    <property type="entry name" value="MFS_trans_sf"/>
</dbReference>
<feature type="transmembrane region" description="Helical" evidence="5">
    <location>
        <begin position="93"/>
        <end position="112"/>
    </location>
</feature>
<feature type="transmembrane region" description="Helical" evidence="5">
    <location>
        <begin position="21"/>
        <end position="39"/>
    </location>
</feature>
<evidence type="ECO:0000256" key="1">
    <source>
        <dbReference type="ARBA" id="ARBA00004141"/>
    </source>
</evidence>